<feature type="signal peptide" evidence="1">
    <location>
        <begin position="1"/>
        <end position="18"/>
    </location>
</feature>
<evidence type="ECO:0000313" key="3">
    <source>
        <dbReference type="Proteomes" id="UP000321577"/>
    </source>
</evidence>
<proteinExistence type="predicted"/>
<feature type="chain" id="PRO_5022136203" description="Glycosyl hydrolase-like 10 domain-containing protein" evidence="1">
    <location>
        <begin position="19"/>
        <end position="529"/>
    </location>
</feature>
<dbReference type="RefSeq" id="WP_146853739.1">
    <property type="nucleotide sequence ID" value="NZ_BKAG01000042.1"/>
</dbReference>
<evidence type="ECO:0008006" key="4">
    <source>
        <dbReference type="Google" id="ProtNLM"/>
    </source>
</evidence>
<evidence type="ECO:0000256" key="1">
    <source>
        <dbReference type="SAM" id="SignalP"/>
    </source>
</evidence>
<accession>A0A512MEK6</accession>
<comment type="caution">
    <text evidence="2">The sequence shown here is derived from an EMBL/GenBank/DDBJ whole genome shotgun (WGS) entry which is preliminary data.</text>
</comment>
<gene>
    <name evidence="2" type="ORF">BGE01nite_44290</name>
</gene>
<protein>
    <recommendedName>
        <fullName evidence="4">Glycosyl hydrolase-like 10 domain-containing protein</fullName>
    </recommendedName>
</protein>
<dbReference type="Proteomes" id="UP000321577">
    <property type="component" value="Unassembled WGS sequence"/>
</dbReference>
<keyword evidence="3" id="KW-1185">Reference proteome</keyword>
<organism evidence="2 3">
    <name type="scientific">Brevifollis gellanilyticus</name>
    <dbReference type="NCBI Taxonomy" id="748831"/>
    <lineage>
        <taxon>Bacteria</taxon>
        <taxon>Pseudomonadati</taxon>
        <taxon>Verrucomicrobiota</taxon>
        <taxon>Verrucomicrobiia</taxon>
        <taxon>Verrucomicrobiales</taxon>
        <taxon>Verrucomicrobiaceae</taxon>
    </lineage>
</organism>
<dbReference type="AlphaFoldDB" id="A0A512MEK6"/>
<dbReference type="EMBL" id="BKAG01000042">
    <property type="protein sequence ID" value="GEP45138.1"/>
    <property type="molecule type" value="Genomic_DNA"/>
</dbReference>
<name>A0A512MEK6_9BACT</name>
<keyword evidence="1" id="KW-0732">Signal</keyword>
<evidence type="ECO:0000313" key="2">
    <source>
        <dbReference type="EMBL" id="GEP45138.1"/>
    </source>
</evidence>
<reference evidence="2 3" key="1">
    <citation type="submission" date="2019-07" db="EMBL/GenBank/DDBJ databases">
        <title>Whole genome shotgun sequence of Brevifollis gellanilyticus NBRC 108608.</title>
        <authorList>
            <person name="Hosoyama A."/>
            <person name="Uohara A."/>
            <person name="Ohji S."/>
            <person name="Ichikawa N."/>
        </authorList>
    </citation>
    <scope>NUCLEOTIDE SEQUENCE [LARGE SCALE GENOMIC DNA]</scope>
    <source>
        <strain evidence="2 3">NBRC 108608</strain>
    </source>
</reference>
<sequence length="529" mass="59718">MKLFLPLLFLCSWCLSRAAEPLVLMQNLDGDLSFVGDTPEESRDKLQKLVGAIADGPVKSLMWSIGAGSDVLYYQTRVASTWGWRFTKYNKDPKWEKRIERCRIATEAGLDAPRIVGEVARARGLRFYPSYRMNDAHYCSDPLYYPLTGRFWMEHQDATLGTTPVQGAEVYQHLLNYAREEVRAYRLGVIVEAMNRYADLMDGFELDFNRFQVFFPPGQAEPNMHLLTEMVQKAREELNRISKEQKRPMKLIVRVPPAVKNCTWAGIDLATWIKGHLVDAIIPTQVMTLAHDMPLEEFVALAKPEGIEVIGSLYGRSGYHWPFSAEHTEASYMKEVSRTPDAAKFLGAALNQRQMGASGHQIYNYILHTDPLTVKALSTQQGSRRYCITTAYFHDHLDTYEYRKQLPAFLGVDGKVTLRVMMGENPAKAHARAYLRLGLNGANQKYDDVKMTVTLNGETFHEGSTAAQMVVTKGLRHGISCSPATEAYVQWPVKDASLLKQGWNTIEISLQAASQPLEVVETEITLLPP</sequence>
<dbReference type="OrthoDB" id="199992at2"/>